<dbReference type="RefSeq" id="WP_008251373.1">
    <property type="nucleotide sequence ID" value="NZ_CP014544.1"/>
</dbReference>
<dbReference type="AlphaFoldDB" id="A0A127M807"/>
<evidence type="ECO:0000313" key="2">
    <source>
        <dbReference type="EMBL" id="AMO69350.1"/>
    </source>
</evidence>
<dbReference type="KEGG" id="zal:AZF00_14015"/>
<organism evidence="2 3">
    <name type="scientific">Zhongshania aliphaticivorans</name>
    <dbReference type="NCBI Taxonomy" id="1470434"/>
    <lineage>
        <taxon>Bacteria</taxon>
        <taxon>Pseudomonadati</taxon>
        <taxon>Pseudomonadota</taxon>
        <taxon>Gammaproteobacteria</taxon>
        <taxon>Cellvibrionales</taxon>
        <taxon>Spongiibacteraceae</taxon>
        <taxon>Zhongshania</taxon>
    </lineage>
</organism>
<dbReference type="PRINTS" id="PR00080">
    <property type="entry name" value="SDRFAMILY"/>
</dbReference>
<evidence type="ECO:0000313" key="3">
    <source>
        <dbReference type="Proteomes" id="UP000074119"/>
    </source>
</evidence>
<evidence type="ECO:0008006" key="4">
    <source>
        <dbReference type="Google" id="ProtNLM"/>
    </source>
</evidence>
<proteinExistence type="inferred from homology"/>
<sequence>MSNKLGVFGLEGKVAVVTGAGAGIGEACARMFAQAGAAVMLSDINVEACERIAADLNAQGLQAKAIRLDVTNEDDWAALKLALQAWQNRWDVLLNNAGIYIGGMLEDNTGAQVSKINQINIESVFLGTRAAVECMKPGAMFGSGGSIINLSSIAGLVGVTGHSIYGATKGAVRSLSKHSAVEFAKFGYGVRVNSLHPGLIETAMGDQALQDFVDIGVVANVEEAAALLKSAMIPMGRLGNVQDIANAALFLASDASAYVTGIELTVDGGFCAA</sequence>
<dbReference type="Pfam" id="PF13561">
    <property type="entry name" value="adh_short_C2"/>
    <property type="match status" value="1"/>
</dbReference>
<dbReference type="EMBL" id="CP014544">
    <property type="protein sequence ID" value="AMO69350.1"/>
    <property type="molecule type" value="Genomic_DNA"/>
</dbReference>
<gene>
    <name evidence="2" type="ORF">AZF00_14015</name>
</gene>
<dbReference type="PRINTS" id="PR00081">
    <property type="entry name" value="GDHRDH"/>
</dbReference>
<dbReference type="FunFam" id="3.40.50.720:FF:000084">
    <property type="entry name" value="Short-chain dehydrogenase reductase"/>
    <property type="match status" value="1"/>
</dbReference>
<dbReference type="Proteomes" id="UP000074119">
    <property type="component" value="Chromosome"/>
</dbReference>
<evidence type="ECO:0000256" key="1">
    <source>
        <dbReference type="ARBA" id="ARBA00006484"/>
    </source>
</evidence>
<dbReference type="PANTHER" id="PTHR42760">
    <property type="entry name" value="SHORT-CHAIN DEHYDROGENASES/REDUCTASES FAMILY MEMBER"/>
    <property type="match status" value="1"/>
</dbReference>
<protein>
    <recommendedName>
        <fullName evidence="4">Cyclopentanol dehydrogenase</fullName>
    </recommendedName>
</protein>
<dbReference type="SUPFAM" id="SSF51735">
    <property type="entry name" value="NAD(P)-binding Rossmann-fold domains"/>
    <property type="match status" value="1"/>
</dbReference>
<accession>A0A127M807</accession>
<dbReference type="GO" id="GO:0016616">
    <property type="term" value="F:oxidoreductase activity, acting on the CH-OH group of donors, NAD or NADP as acceptor"/>
    <property type="evidence" value="ECO:0007669"/>
    <property type="project" value="TreeGrafter"/>
</dbReference>
<comment type="similarity">
    <text evidence="1">Belongs to the short-chain dehydrogenases/reductases (SDR) family.</text>
</comment>
<dbReference type="InterPro" id="IPR036291">
    <property type="entry name" value="NAD(P)-bd_dom_sf"/>
</dbReference>
<reference evidence="2 3" key="1">
    <citation type="submission" date="2015-12" db="EMBL/GenBank/DDBJ databases">
        <authorList>
            <person name="Shamseldin A."/>
            <person name="Moawad H."/>
            <person name="Abd El-Rahim W.M."/>
            <person name="Sadowsky M.J."/>
        </authorList>
    </citation>
    <scope>NUCLEOTIDE SEQUENCE [LARGE SCALE GENOMIC DNA]</scope>
    <source>
        <strain evidence="2 3">SM2</strain>
    </source>
</reference>
<name>A0A127M807_9GAMM</name>
<dbReference type="STRING" id="1470434.AZF00_14015"/>
<dbReference type="Gene3D" id="3.40.50.720">
    <property type="entry name" value="NAD(P)-binding Rossmann-like Domain"/>
    <property type="match status" value="1"/>
</dbReference>
<dbReference type="InterPro" id="IPR002347">
    <property type="entry name" value="SDR_fam"/>
</dbReference>